<organism evidence="1 2">
    <name type="scientific">Choiromyces venosus 120613-1</name>
    <dbReference type="NCBI Taxonomy" id="1336337"/>
    <lineage>
        <taxon>Eukaryota</taxon>
        <taxon>Fungi</taxon>
        <taxon>Dikarya</taxon>
        <taxon>Ascomycota</taxon>
        <taxon>Pezizomycotina</taxon>
        <taxon>Pezizomycetes</taxon>
        <taxon>Pezizales</taxon>
        <taxon>Tuberaceae</taxon>
        <taxon>Choiromyces</taxon>
    </lineage>
</organism>
<dbReference type="Proteomes" id="UP000276215">
    <property type="component" value="Unassembled WGS sequence"/>
</dbReference>
<dbReference type="AlphaFoldDB" id="A0A3N4JAK8"/>
<proteinExistence type="predicted"/>
<accession>A0A3N4JAK8</accession>
<feature type="non-terminal residue" evidence="1">
    <location>
        <position position="1"/>
    </location>
</feature>
<sequence>EKILNQIISQVIPVFNLSFLGCQALFLFNNFKIHDSLPPNTLQTYYMNSNPGGEAPIICDT</sequence>
<dbReference type="OrthoDB" id="5401962at2759"/>
<evidence type="ECO:0000313" key="2">
    <source>
        <dbReference type="Proteomes" id="UP000276215"/>
    </source>
</evidence>
<gene>
    <name evidence="1" type="ORF">L873DRAFT_1698443</name>
</gene>
<reference evidence="1 2" key="1">
    <citation type="journal article" date="2018" name="Nat. Ecol. Evol.">
        <title>Pezizomycetes genomes reveal the molecular basis of ectomycorrhizal truffle lifestyle.</title>
        <authorList>
            <person name="Murat C."/>
            <person name="Payen T."/>
            <person name="Noel B."/>
            <person name="Kuo A."/>
            <person name="Morin E."/>
            <person name="Chen J."/>
            <person name="Kohler A."/>
            <person name="Krizsan K."/>
            <person name="Balestrini R."/>
            <person name="Da Silva C."/>
            <person name="Montanini B."/>
            <person name="Hainaut M."/>
            <person name="Levati E."/>
            <person name="Barry K.W."/>
            <person name="Belfiori B."/>
            <person name="Cichocki N."/>
            <person name="Clum A."/>
            <person name="Dockter R.B."/>
            <person name="Fauchery L."/>
            <person name="Guy J."/>
            <person name="Iotti M."/>
            <person name="Le Tacon F."/>
            <person name="Lindquist E.A."/>
            <person name="Lipzen A."/>
            <person name="Malagnac F."/>
            <person name="Mello A."/>
            <person name="Molinier V."/>
            <person name="Miyauchi S."/>
            <person name="Poulain J."/>
            <person name="Riccioni C."/>
            <person name="Rubini A."/>
            <person name="Sitrit Y."/>
            <person name="Splivallo R."/>
            <person name="Traeger S."/>
            <person name="Wang M."/>
            <person name="Zifcakova L."/>
            <person name="Wipf D."/>
            <person name="Zambonelli A."/>
            <person name="Paolocci F."/>
            <person name="Nowrousian M."/>
            <person name="Ottonello S."/>
            <person name="Baldrian P."/>
            <person name="Spatafora J.W."/>
            <person name="Henrissat B."/>
            <person name="Nagy L.G."/>
            <person name="Aury J.M."/>
            <person name="Wincker P."/>
            <person name="Grigoriev I.V."/>
            <person name="Bonfante P."/>
            <person name="Martin F.M."/>
        </authorList>
    </citation>
    <scope>NUCLEOTIDE SEQUENCE [LARGE SCALE GENOMIC DNA]</scope>
    <source>
        <strain evidence="1 2">120613-1</strain>
    </source>
</reference>
<name>A0A3N4JAK8_9PEZI</name>
<dbReference type="EMBL" id="ML120427">
    <property type="protein sequence ID" value="RPA95313.1"/>
    <property type="molecule type" value="Genomic_DNA"/>
</dbReference>
<protein>
    <submittedName>
        <fullName evidence="1">Uncharacterized protein</fullName>
    </submittedName>
</protein>
<evidence type="ECO:0000313" key="1">
    <source>
        <dbReference type="EMBL" id="RPA95313.1"/>
    </source>
</evidence>
<keyword evidence="2" id="KW-1185">Reference proteome</keyword>